<comment type="caution">
    <text evidence="1">The sequence shown here is derived from an EMBL/GenBank/DDBJ whole genome shotgun (WGS) entry which is preliminary data.</text>
</comment>
<gene>
    <name evidence="1" type="ORF">C7H79_01050</name>
</gene>
<dbReference type="Proteomes" id="UP000241912">
    <property type="component" value="Unassembled WGS sequence"/>
</dbReference>
<organism evidence="1 2">
    <name type="scientific">Nitrosomonas supralitoralis</name>
    <dbReference type="NCBI Taxonomy" id="2116706"/>
    <lineage>
        <taxon>Bacteria</taxon>
        <taxon>Pseudomonadati</taxon>
        <taxon>Pseudomonadota</taxon>
        <taxon>Betaproteobacteria</taxon>
        <taxon>Nitrosomonadales</taxon>
        <taxon>Nitrosomonadaceae</taxon>
        <taxon>Nitrosomonas</taxon>
    </lineage>
</organism>
<dbReference type="InterPro" id="IPR022265">
    <property type="entry name" value="CHP03790"/>
</dbReference>
<name>A0A2P7NZK6_9PROT</name>
<dbReference type="EMBL" id="PXXU01000002">
    <property type="protein sequence ID" value="PSJ18864.1"/>
    <property type="molecule type" value="Genomic_DNA"/>
</dbReference>
<dbReference type="AlphaFoldDB" id="A0A2P7NZK6"/>
<accession>A0A2P7NZK6</accession>
<evidence type="ECO:0000313" key="1">
    <source>
        <dbReference type="EMBL" id="PSJ18864.1"/>
    </source>
</evidence>
<evidence type="ECO:0000313" key="2">
    <source>
        <dbReference type="Proteomes" id="UP000241912"/>
    </source>
</evidence>
<dbReference type="OrthoDB" id="420256at2"/>
<sequence length="410" mass="46082">MIRQFFVILILVFLFSVFPVEAQNRISLPRTGLEPNDIAVIINENDPLSRQIGNYYQQARQIPETNIIKLRFSSERSVLTPKEFRQLKATIDQLTPKHVQAFAVAWTTPYRVGCMSITSALAFGFDKKYCAKPCETTAPSPYFNSSSLDPYDDYKLRPAMMLAGTSFEHIKALIDRGIHSDYSFPKGQAYLMNTSDKARNSRAAGFTQTVKELTGIFPVQILMTDYISDRNNVLFYFTGLKAVPMLETLHFLPGALADHLTSAGGMLTDTLQMSSLRWLEAGATASYGTVVEPCSFSQKFPSPMIAMLQYALGASALEAYWKSVAWPGQGVFIGEPLAKPFAPHLKEVSPGQFVLKFLSSRTGRLRIEQSFSAAGPFRLFTRQKIIRRGENQFKFKFNGKTDGYLNIHWH</sequence>
<keyword evidence="2" id="KW-1185">Reference proteome</keyword>
<protein>
    <submittedName>
        <fullName evidence="1">TIGR03790 family protein</fullName>
    </submittedName>
</protein>
<proteinExistence type="predicted"/>
<reference evidence="1 2" key="1">
    <citation type="submission" date="2018-03" db="EMBL/GenBank/DDBJ databases">
        <title>Draft genome of Nitrosomonas supralitoralis APG5.</title>
        <authorList>
            <person name="Urakawa H."/>
            <person name="Lopez J.V."/>
        </authorList>
    </citation>
    <scope>NUCLEOTIDE SEQUENCE [LARGE SCALE GENOMIC DNA]</scope>
    <source>
        <strain evidence="1 2">APG5</strain>
    </source>
</reference>
<dbReference type="NCBIfam" id="TIGR03790">
    <property type="entry name" value="TIGR03790 family protein"/>
    <property type="match status" value="1"/>
</dbReference>